<evidence type="ECO:0000259" key="2">
    <source>
        <dbReference type="PROSITE" id="PS51031"/>
    </source>
</evidence>
<feature type="domain" description="BESS" evidence="2">
    <location>
        <begin position="67"/>
        <end position="106"/>
    </location>
</feature>
<protein>
    <recommendedName>
        <fullName evidence="2">BESS domain-containing protein</fullName>
    </recommendedName>
</protein>
<evidence type="ECO:0000256" key="1">
    <source>
        <dbReference type="PROSITE-ProRule" id="PRU00371"/>
    </source>
</evidence>
<dbReference type="InterPro" id="IPR004210">
    <property type="entry name" value="BESS_motif"/>
</dbReference>
<evidence type="ECO:0000313" key="3">
    <source>
        <dbReference type="EMBL" id="PCG68922.1"/>
    </source>
</evidence>
<comment type="subcellular location">
    <subcellularLocation>
        <location evidence="1">Nucleus</location>
    </subcellularLocation>
</comment>
<organism evidence="3">
    <name type="scientific">Heliothis virescens</name>
    <name type="common">Tobacco budworm moth</name>
    <dbReference type="NCBI Taxonomy" id="7102"/>
    <lineage>
        <taxon>Eukaryota</taxon>
        <taxon>Metazoa</taxon>
        <taxon>Ecdysozoa</taxon>
        <taxon>Arthropoda</taxon>
        <taxon>Hexapoda</taxon>
        <taxon>Insecta</taxon>
        <taxon>Pterygota</taxon>
        <taxon>Neoptera</taxon>
        <taxon>Endopterygota</taxon>
        <taxon>Lepidoptera</taxon>
        <taxon>Glossata</taxon>
        <taxon>Ditrysia</taxon>
        <taxon>Noctuoidea</taxon>
        <taxon>Noctuidae</taxon>
        <taxon>Heliothinae</taxon>
        <taxon>Heliothis</taxon>
    </lineage>
</organism>
<dbReference type="GO" id="GO:0003677">
    <property type="term" value="F:DNA binding"/>
    <property type="evidence" value="ECO:0007669"/>
    <property type="project" value="InterPro"/>
</dbReference>
<comment type="caution">
    <text evidence="3">The sequence shown here is derived from an EMBL/GenBank/DDBJ whole genome shotgun (WGS) entry which is preliminary data.</text>
</comment>
<reference evidence="3" key="1">
    <citation type="submission" date="2017-09" db="EMBL/GenBank/DDBJ databases">
        <title>Contemporary evolution of a Lepidopteran species, Heliothis virescens, in response to modern agricultural practices.</title>
        <authorList>
            <person name="Fritz M.L."/>
            <person name="Deyonke A.M."/>
            <person name="Papanicolaou A."/>
            <person name="Micinski S."/>
            <person name="Westbrook J."/>
            <person name="Gould F."/>
        </authorList>
    </citation>
    <scope>NUCLEOTIDE SEQUENCE [LARGE SCALE GENOMIC DNA]</scope>
    <source>
        <strain evidence="3">HvINT-</strain>
        <tissue evidence="3">Whole body</tissue>
    </source>
</reference>
<dbReference type="GO" id="GO:0005634">
    <property type="term" value="C:nucleus"/>
    <property type="evidence" value="ECO:0007669"/>
    <property type="project" value="UniProtKB-SubCell"/>
</dbReference>
<gene>
    <name evidence="3" type="ORF">B5V51_4736</name>
</gene>
<dbReference type="EMBL" id="NWSH01002202">
    <property type="protein sequence ID" value="PCG68922.1"/>
    <property type="molecule type" value="Genomic_DNA"/>
</dbReference>
<dbReference type="PROSITE" id="PS51031">
    <property type="entry name" value="BESS"/>
    <property type="match status" value="1"/>
</dbReference>
<sequence>MKTEIQENAEFNYITDDVPEYSNTSLNTGTPSSIVEPYVIKRKIRKVSNELDRANEEWLKQKELKSDRARKMFLLSLLPDVESLTEEQMRKFRIKVLLLLEDIQGAPQ</sequence>
<dbReference type="AlphaFoldDB" id="A0A2A4JBW1"/>
<keyword evidence="1" id="KW-0539">Nucleus</keyword>
<proteinExistence type="predicted"/>
<dbReference type="Pfam" id="PF02944">
    <property type="entry name" value="BESS"/>
    <property type="match status" value="1"/>
</dbReference>
<name>A0A2A4JBW1_HELVI</name>
<accession>A0A2A4JBW1</accession>